<name>A0A1H8SSU2_9GAMM</name>
<protein>
    <recommendedName>
        <fullName evidence="4">Lipoprotein</fullName>
    </recommendedName>
</protein>
<feature type="signal peptide" evidence="1">
    <location>
        <begin position="1"/>
        <end position="15"/>
    </location>
</feature>
<proteinExistence type="predicted"/>
<sequence>MVRILVLAGLCLALAGCSTVPTYVSYDRYDAYASDRAGNRTYKEVAPIRVTRRGHLWERCGQIAVRVMDEMKARKERARGDALVHVRWRDHRTAQMSTIPRCTQEWGWAALAGVGALGPWAQVAHAEALIVRFED</sequence>
<keyword evidence="1" id="KW-0732">Signal</keyword>
<evidence type="ECO:0000256" key="1">
    <source>
        <dbReference type="SAM" id="SignalP"/>
    </source>
</evidence>
<gene>
    <name evidence="2" type="ORF">SAMN04488052_103162</name>
</gene>
<keyword evidence="3" id="KW-1185">Reference proteome</keyword>
<evidence type="ECO:0008006" key="4">
    <source>
        <dbReference type="Google" id="ProtNLM"/>
    </source>
</evidence>
<organism evidence="2 3">
    <name type="scientific">Aquisalimonas asiatica</name>
    <dbReference type="NCBI Taxonomy" id="406100"/>
    <lineage>
        <taxon>Bacteria</taxon>
        <taxon>Pseudomonadati</taxon>
        <taxon>Pseudomonadota</taxon>
        <taxon>Gammaproteobacteria</taxon>
        <taxon>Chromatiales</taxon>
        <taxon>Ectothiorhodospiraceae</taxon>
        <taxon>Aquisalimonas</taxon>
    </lineage>
</organism>
<evidence type="ECO:0000313" key="2">
    <source>
        <dbReference type="EMBL" id="SEO81428.1"/>
    </source>
</evidence>
<dbReference type="PROSITE" id="PS51257">
    <property type="entry name" value="PROKAR_LIPOPROTEIN"/>
    <property type="match status" value="1"/>
</dbReference>
<dbReference type="EMBL" id="FOEG01000003">
    <property type="protein sequence ID" value="SEO81428.1"/>
    <property type="molecule type" value="Genomic_DNA"/>
</dbReference>
<dbReference type="RefSeq" id="WP_091642369.1">
    <property type="nucleotide sequence ID" value="NZ_FOEG01000003.1"/>
</dbReference>
<feature type="chain" id="PRO_5012655913" description="Lipoprotein" evidence="1">
    <location>
        <begin position="16"/>
        <end position="135"/>
    </location>
</feature>
<dbReference type="STRING" id="406100.SAMN04488052_103162"/>
<dbReference type="AlphaFoldDB" id="A0A1H8SSU2"/>
<accession>A0A1H8SSU2</accession>
<evidence type="ECO:0000313" key="3">
    <source>
        <dbReference type="Proteomes" id="UP000199657"/>
    </source>
</evidence>
<reference evidence="2 3" key="1">
    <citation type="submission" date="2016-10" db="EMBL/GenBank/DDBJ databases">
        <authorList>
            <person name="de Groot N.N."/>
        </authorList>
    </citation>
    <scope>NUCLEOTIDE SEQUENCE [LARGE SCALE GENOMIC DNA]</scope>
    <source>
        <strain evidence="2 3">CGMCC 1.6291</strain>
    </source>
</reference>
<dbReference type="Proteomes" id="UP000199657">
    <property type="component" value="Unassembled WGS sequence"/>
</dbReference>